<dbReference type="OrthoDB" id="9815339at2"/>
<organism evidence="1 2">
    <name type="scientific">Pseudolactococcus chungangensis CAU 28 = DSM 22330</name>
    <dbReference type="NCBI Taxonomy" id="1122154"/>
    <lineage>
        <taxon>Bacteria</taxon>
        <taxon>Bacillati</taxon>
        <taxon>Bacillota</taxon>
        <taxon>Bacilli</taxon>
        <taxon>Lactobacillales</taxon>
        <taxon>Streptococcaceae</taxon>
        <taxon>Pseudolactococcus</taxon>
    </lineage>
</organism>
<reference evidence="1 2" key="1">
    <citation type="submission" date="2016-11" db="EMBL/GenBank/DDBJ databases">
        <authorList>
            <person name="Jaros S."/>
            <person name="Januszkiewicz K."/>
            <person name="Wedrychowicz H."/>
        </authorList>
    </citation>
    <scope>NUCLEOTIDE SEQUENCE [LARGE SCALE GENOMIC DNA]</scope>
    <source>
        <strain evidence="1 2">DSM 22330</strain>
    </source>
</reference>
<dbReference type="AlphaFoldDB" id="A0A1K2HJ73"/>
<dbReference type="GO" id="GO:0016740">
    <property type="term" value="F:transferase activity"/>
    <property type="evidence" value="ECO:0007669"/>
    <property type="project" value="UniProtKB-KW"/>
</dbReference>
<name>A0A1K2HJ73_9LACT</name>
<dbReference type="InterPro" id="IPR007739">
    <property type="entry name" value="RgpF"/>
</dbReference>
<dbReference type="Proteomes" id="UP000185655">
    <property type="component" value="Unassembled WGS sequence"/>
</dbReference>
<dbReference type="EMBL" id="FPKS01000019">
    <property type="protein sequence ID" value="SFZ76749.1"/>
    <property type="molecule type" value="Genomic_DNA"/>
</dbReference>
<proteinExistence type="predicted"/>
<protein>
    <submittedName>
        <fullName evidence="1">Rhamnosyltransferase</fullName>
    </submittedName>
</protein>
<evidence type="ECO:0000313" key="1">
    <source>
        <dbReference type="EMBL" id="SFZ76749.1"/>
    </source>
</evidence>
<dbReference type="RefSeq" id="WP_072353672.1">
    <property type="nucleotide sequence ID" value="NZ_FPKS01000019.1"/>
</dbReference>
<dbReference type="STRING" id="1122154.SAMN02746068_02058"/>
<evidence type="ECO:0000313" key="2">
    <source>
        <dbReference type="Proteomes" id="UP000185655"/>
    </source>
</evidence>
<gene>
    <name evidence="1" type="ORF">SAMN02746068_02058</name>
</gene>
<dbReference type="Pfam" id="PF05045">
    <property type="entry name" value="RgpF"/>
    <property type="match status" value="1"/>
</dbReference>
<keyword evidence="1" id="KW-0808">Transferase</keyword>
<sequence>MNRLLLYVHFNKEDSLSTHVIFQLQALRTIYSKIILISNSHLDQVSLDKLSYDNFLQRNNKGFDFAAWADGMKMVGFDELKEFDSVTIMNDTTFGPIFDFAPVVDRMDSSESDFWGITNNRAHSADIGGQLRPLKEHIQSYFIAFQQRVVAHPSFQYFWENVQSYDDVNQVILNYETAVTDYFIQEGFKYGVQFDTVSEDISDMQNSDFSIFGIKKLLAYRVPFVKIKAFIHNAEKPEISTIFDEIVSSSDYPSHLIVDHMTFVDYPDRDYLLPQKTLDFSSLKGSRTRVGIHLHISCVDEIESFLSSFNQYLGDYDLYLTTSLGEVVATFGEKVKEVILVDRGLNPILAWQKIQDRLVGYQIAGHFEVASFSDAIDSLLKPAKKIVAYATTNKKVGLVVSDLTVSIRTESIDEDSMWPYMAQLWNMIYPHNEKNLKKQDIYVKSATASFWYRPEALEKILSINLSALVAQDPSAAEAITHSFSNLLTYVAWANGFDFRISQPHLLTGFEVKRKFESQSPLTVEEPVILPLKPSTARRLIGYPIRWLKSIVKKIKS</sequence>
<accession>A0A1K2HJ73</accession>